<dbReference type="Pfam" id="PF08448">
    <property type="entry name" value="PAS_4"/>
    <property type="match status" value="1"/>
</dbReference>
<evidence type="ECO:0000259" key="10">
    <source>
        <dbReference type="PROSITE" id="PS50109"/>
    </source>
</evidence>
<dbReference type="SMART" id="SM00091">
    <property type="entry name" value="PAS"/>
    <property type="match status" value="4"/>
</dbReference>
<feature type="domain" description="PAC" evidence="12">
    <location>
        <begin position="341"/>
        <end position="391"/>
    </location>
</feature>
<dbReference type="PROSITE" id="PS50113">
    <property type="entry name" value="PAC"/>
    <property type="match status" value="3"/>
</dbReference>
<feature type="domain" description="PAS" evidence="11">
    <location>
        <begin position="392"/>
        <end position="461"/>
    </location>
</feature>
<dbReference type="SUPFAM" id="SSF55781">
    <property type="entry name" value="GAF domain-like"/>
    <property type="match status" value="1"/>
</dbReference>
<dbReference type="InterPro" id="IPR003018">
    <property type="entry name" value="GAF"/>
</dbReference>
<dbReference type="InterPro" id="IPR000014">
    <property type="entry name" value="PAS"/>
</dbReference>
<feature type="region of interest" description="Disordered" evidence="8">
    <location>
        <begin position="750"/>
        <end position="834"/>
    </location>
</feature>
<dbReference type="SMART" id="SM00387">
    <property type="entry name" value="HATPase_c"/>
    <property type="match status" value="1"/>
</dbReference>
<evidence type="ECO:0000313" key="13">
    <source>
        <dbReference type="EMBL" id="RUR85824.1"/>
    </source>
</evidence>
<dbReference type="InterPro" id="IPR005467">
    <property type="entry name" value="His_kinase_dom"/>
</dbReference>
<evidence type="ECO:0000256" key="1">
    <source>
        <dbReference type="ARBA" id="ARBA00000085"/>
    </source>
</evidence>
<dbReference type="CDD" id="cd00130">
    <property type="entry name" value="PAS"/>
    <property type="match status" value="4"/>
</dbReference>
<protein>
    <recommendedName>
        <fullName evidence="3">histidine kinase</fullName>
        <ecNumber evidence="3">2.7.13.3</ecNumber>
    </recommendedName>
</protein>
<dbReference type="InterPro" id="IPR016132">
    <property type="entry name" value="Phyto_chromo_attachment"/>
</dbReference>
<comment type="catalytic activity">
    <reaction evidence="1">
        <text>ATP + protein L-histidine = ADP + protein N-phospho-L-histidine.</text>
        <dbReference type="EC" id="2.7.13.3"/>
    </reaction>
</comment>
<dbReference type="OrthoDB" id="434992at2"/>
<sequence>MDETVKALYTSDSQSRALPPLEKIAANIPGIIFQFLQQQDGSQRVVYVSSGCRELYEIEPELVQKDFQVLYKLLHPEDVKAFAESVNSSYLTGEPWRWEGRIVTLSGKLKWIQGASRPERQPNGDTIWDGLLMDITDRKLTEEKLRESEARYKAILDAIPDLMFRISRNGEYLDCKDEGANVTIPKAEVLGKRVQDLLPPHVALICQEAIAKTLDTESLQTCEYQLPTPLGMRDYEARLVKSGKDEVLAIVRDITERKQAELAQQSLAQKFAKAFRCSPNPITISTLQEGRYIEVNDSFVQLSGYERSEAIGRTAFELNIWVNESDRTKLLQELQLKGVIRNQEFTFRKKSGELILVQVSAEIIDLDGTPCILAISQDITERKQAELALRESEEKFSKAFRSSPIPITILKLKDGRYVDVNDAFLQITGFRREEVISRTPGELNIYKNPDDGDRIQSLLQQQGFIRNLETEFYTKSGESRVVLFSADIITLGGEACMLCVTNDITERKHAEELLRLSSQRDRLLAQTLVQIRKSLNLDQILQTTVNEVRQFLQTDRVFIAVNDSHVKSRILAESVNPKYPSVLGWETDEAILQELKTLLMNDKVRVVEDITQMVVSPKLAALYQKFQTRATLAVPIMLGKEFFGALIANSCGKPRHWQPMEIDLLQQMSEQLSIAIQQAQLYQKLEQLNTNLEHQVEERTAQLRQKMQELQEIHRVKDVVLHTVSHDLRTSVMGNLMVLQNLLNQGLGTRDWGLGARKRTRGRGDAGNEEDAGTWRHPDKGNVNENFSPTPPLSPRQVLQRREPRSRLRRETLPQRCSQRTGSSPNPPLSSIPVPSSIIERMIEGNDRQLRMIDSLLEIHSSESQGIILHREPVKFNKLTEVILKDVEPMLKQNQASCHKLLPQDLPLVFADPLQLQKVFVNLFTHSLQKNPPGVKLKLSAKVEAEMIRCTIQDNGTPLNKLECDRLFDLYVREPQACCSTEIGLRMYLCKQIIKAHGGEIGVNSNRKQGVTFWFTLPLAIPSKVMSDE</sequence>
<organism evidence="13 14">
    <name type="scientific">Chlorogloeopsis fritschii PCC 6912</name>
    <dbReference type="NCBI Taxonomy" id="211165"/>
    <lineage>
        <taxon>Bacteria</taxon>
        <taxon>Bacillati</taxon>
        <taxon>Cyanobacteriota</taxon>
        <taxon>Cyanophyceae</taxon>
        <taxon>Nostocales</taxon>
        <taxon>Chlorogloeopsidaceae</taxon>
        <taxon>Chlorogloeopsis</taxon>
    </lineage>
</organism>
<keyword evidence="7" id="KW-0175">Coiled coil</keyword>
<dbReference type="InterPro" id="IPR029016">
    <property type="entry name" value="GAF-like_dom_sf"/>
</dbReference>
<keyword evidence="14" id="KW-1185">Reference proteome</keyword>
<feature type="compositionally biased region" description="Basic and acidic residues" evidence="8">
    <location>
        <begin position="773"/>
        <end position="782"/>
    </location>
</feature>
<dbReference type="PROSITE" id="PS50046">
    <property type="entry name" value="PHYTOCHROME_2"/>
    <property type="match status" value="1"/>
</dbReference>
<dbReference type="SMART" id="SM00086">
    <property type="entry name" value="PAC"/>
    <property type="match status" value="3"/>
</dbReference>
<comment type="similarity">
    <text evidence="2">In the N-terminal section; belongs to the phytochrome family.</text>
</comment>
<evidence type="ECO:0000256" key="8">
    <source>
        <dbReference type="SAM" id="MobiDB-lite"/>
    </source>
</evidence>
<dbReference type="AlphaFoldDB" id="A0A3S0YIY6"/>
<dbReference type="Gene3D" id="3.30.450.20">
    <property type="entry name" value="PAS domain"/>
    <property type="match status" value="4"/>
</dbReference>
<dbReference type="PROSITE" id="PS50109">
    <property type="entry name" value="HIS_KIN"/>
    <property type="match status" value="1"/>
</dbReference>
<dbReference type="PROSITE" id="PS50112">
    <property type="entry name" value="PAS"/>
    <property type="match status" value="2"/>
</dbReference>
<dbReference type="InterPro" id="IPR013655">
    <property type="entry name" value="PAS_fold_3"/>
</dbReference>
<evidence type="ECO:0000259" key="11">
    <source>
        <dbReference type="PROSITE" id="PS50112"/>
    </source>
</evidence>
<dbReference type="GO" id="GO:0004673">
    <property type="term" value="F:protein histidine kinase activity"/>
    <property type="evidence" value="ECO:0007669"/>
    <property type="project" value="UniProtKB-EC"/>
</dbReference>
<dbReference type="Pfam" id="PF08447">
    <property type="entry name" value="PAS_3"/>
    <property type="match status" value="1"/>
</dbReference>
<feature type="domain" description="PAS" evidence="11">
    <location>
        <begin position="289"/>
        <end position="343"/>
    </location>
</feature>
<dbReference type="InterPro" id="IPR052162">
    <property type="entry name" value="Sensor_kinase/Photoreceptor"/>
</dbReference>
<dbReference type="InterPro" id="IPR001610">
    <property type="entry name" value="PAC"/>
</dbReference>
<evidence type="ECO:0000313" key="14">
    <source>
        <dbReference type="Proteomes" id="UP000268857"/>
    </source>
</evidence>
<dbReference type="EC" id="2.7.13.3" evidence="3"/>
<dbReference type="InterPro" id="IPR000700">
    <property type="entry name" value="PAS-assoc_C"/>
</dbReference>
<name>A0A3S0YIY6_CHLFR</name>
<dbReference type="Gene3D" id="3.30.565.10">
    <property type="entry name" value="Histidine kinase-like ATPase, C-terminal domain"/>
    <property type="match status" value="1"/>
</dbReference>
<evidence type="ECO:0000256" key="2">
    <source>
        <dbReference type="ARBA" id="ARBA00006402"/>
    </source>
</evidence>
<dbReference type="Gene3D" id="1.10.287.130">
    <property type="match status" value="1"/>
</dbReference>
<keyword evidence="6" id="KW-0418">Kinase</keyword>
<dbReference type="PANTHER" id="PTHR43304:SF1">
    <property type="entry name" value="PAC DOMAIN-CONTAINING PROTEIN"/>
    <property type="match status" value="1"/>
</dbReference>
<dbReference type="STRING" id="211165.GCA_000317285_06000"/>
<dbReference type="Gene3D" id="3.30.450.40">
    <property type="match status" value="1"/>
</dbReference>
<evidence type="ECO:0000259" key="9">
    <source>
        <dbReference type="PROSITE" id="PS50046"/>
    </source>
</evidence>
<keyword evidence="4" id="KW-0597">Phosphoprotein</keyword>
<reference evidence="13 14" key="1">
    <citation type="journal article" date="2019" name="Genome Biol. Evol.">
        <title>Day and night: Metabolic profiles and evolutionary relationships of six axenic non-marine cyanobacteria.</title>
        <authorList>
            <person name="Will S.E."/>
            <person name="Henke P."/>
            <person name="Boedeker C."/>
            <person name="Huang S."/>
            <person name="Brinkmann H."/>
            <person name="Rohde M."/>
            <person name="Jarek M."/>
            <person name="Friedl T."/>
            <person name="Seufert S."/>
            <person name="Schumacher M."/>
            <person name="Overmann J."/>
            <person name="Neumann-Schaal M."/>
            <person name="Petersen J."/>
        </authorList>
    </citation>
    <scope>NUCLEOTIDE SEQUENCE [LARGE SCALE GENOMIC DNA]</scope>
    <source>
        <strain evidence="13 14">PCC 6912</strain>
    </source>
</reference>
<dbReference type="InterPro" id="IPR013656">
    <property type="entry name" value="PAS_4"/>
</dbReference>
<dbReference type="SMART" id="SM00065">
    <property type="entry name" value="GAF"/>
    <property type="match status" value="1"/>
</dbReference>
<keyword evidence="5" id="KW-0808">Transferase</keyword>
<proteinExistence type="inferred from homology"/>
<evidence type="ECO:0000256" key="5">
    <source>
        <dbReference type="ARBA" id="ARBA00022679"/>
    </source>
</evidence>
<feature type="compositionally biased region" description="Basic and acidic residues" evidence="8">
    <location>
        <begin position="800"/>
        <end position="813"/>
    </location>
</feature>
<feature type="domain" description="Phytochrome chromophore attachment site" evidence="9">
    <location>
        <begin position="536"/>
        <end position="671"/>
    </location>
</feature>
<dbReference type="Proteomes" id="UP000268857">
    <property type="component" value="Unassembled WGS sequence"/>
</dbReference>
<feature type="domain" description="Histidine kinase" evidence="10">
    <location>
        <begin position="847"/>
        <end position="1021"/>
    </location>
</feature>
<feature type="domain" description="PAC" evidence="12">
    <location>
        <begin position="96"/>
        <end position="147"/>
    </location>
</feature>
<dbReference type="InterPro" id="IPR036890">
    <property type="entry name" value="HATPase_C_sf"/>
</dbReference>
<feature type="domain" description="PAC" evidence="12">
    <location>
        <begin position="466"/>
        <end position="516"/>
    </location>
</feature>
<dbReference type="PANTHER" id="PTHR43304">
    <property type="entry name" value="PHYTOCHROME-LIKE PROTEIN CPH1"/>
    <property type="match status" value="1"/>
</dbReference>
<dbReference type="SUPFAM" id="SSF55874">
    <property type="entry name" value="ATPase domain of HSP90 chaperone/DNA topoisomerase II/histidine kinase"/>
    <property type="match status" value="1"/>
</dbReference>
<evidence type="ECO:0000256" key="6">
    <source>
        <dbReference type="ARBA" id="ARBA00022777"/>
    </source>
</evidence>
<dbReference type="InterPro" id="IPR035965">
    <property type="entry name" value="PAS-like_dom_sf"/>
</dbReference>
<dbReference type="RefSeq" id="WP_016878004.1">
    <property type="nucleotide sequence ID" value="NZ_AJLN01000140.1"/>
</dbReference>
<comment type="caution">
    <text evidence="13">The sequence shown here is derived from an EMBL/GenBank/DDBJ whole genome shotgun (WGS) entry which is preliminary data.</text>
</comment>
<dbReference type="NCBIfam" id="TIGR00229">
    <property type="entry name" value="sensory_box"/>
    <property type="match status" value="3"/>
</dbReference>
<evidence type="ECO:0000256" key="3">
    <source>
        <dbReference type="ARBA" id="ARBA00012438"/>
    </source>
</evidence>
<dbReference type="Pfam" id="PF02518">
    <property type="entry name" value="HATPase_c"/>
    <property type="match status" value="1"/>
</dbReference>
<evidence type="ECO:0000259" key="12">
    <source>
        <dbReference type="PROSITE" id="PS50113"/>
    </source>
</evidence>
<feature type="coiled-coil region" evidence="7">
    <location>
        <begin position="678"/>
        <end position="713"/>
    </location>
</feature>
<gene>
    <name evidence="13" type="ORF">PCC6912_06490</name>
</gene>
<evidence type="ECO:0000256" key="7">
    <source>
        <dbReference type="SAM" id="Coils"/>
    </source>
</evidence>
<evidence type="ECO:0000256" key="4">
    <source>
        <dbReference type="ARBA" id="ARBA00022553"/>
    </source>
</evidence>
<dbReference type="Pfam" id="PF01590">
    <property type="entry name" value="GAF"/>
    <property type="match status" value="1"/>
</dbReference>
<dbReference type="EMBL" id="RSCJ01000002">
    <property type="protein sequence ID" value="RUR85824.1"/>
    <property type="molecule type" value="Genomic_DNA"/>
</dbReference>
<accession>A0A3S0YIY6</accession>
<dbReference type="SUPFAM" id="SSF55785">
    <property type="entry name" value="PYP-like sensor domain (PAS domain)"/>
    <property type="match status" value="4"/>
</dbReference>
<dbReference type="Pfam" id="PF13426">
    <property type="entry name" value="PAS_9"/>
    <property type="match status" value="2"/>
</dbReference>
<dbReference type="InterPro" id="IPR003594">
    <property type="entry name" value="HATPase_dom"/>
</dbReference>